<evidence type="ECO:0008006" key="3">
    <source>
        <dbReference type="Google" id="ProtNLM"/>
    </source>
</evidence>
<dbReference type="InterPro" id="IPR036291">
    <property type="entry name" value="NAD(P)-bd_dom_sf"/>
</dbReference>
<dbReference type="GO" id="GO:0005737">
    <property type="term" value="C:cytoplasm"/>
    <property type="evidence" value="ECO:0007669"/>
    <property type="project" value="TreeGrafter"/>
</dbReference>
<dbReference type="Gene3D" id="3.40.50.720">
    <property type="entry name" value="NAD(P)-binding Rossmann-like Domain"/>
    <property type="match status" value="2"/>
</dbReference>
<dbReference type="OrthoDB" id="2130169at2759"/>
<evidence type="ECO:0000313" key="1">
    <source>
        <dbReference type="EMBL" id="RDW57391.1"/>
    </source>
</evidence>
<dbReference type="GO" id="GO:0004029">
    <property type="term" value="F:aldehyde dehydrogenase (NAD+) activity"/>
    <property type="evidence" value="ECO:0007669"/>
    <property type="project" value="TreeGrafter"/>
</dbReference>
<dbReference type="InterPro" id="IPR051783">
    <property type="entry name" value="NAD(P)-dependent_oxidoreduct"/>
</dbReference>
<name>A0A3D8Q6E9_9HELO</name>
<dbReference type="AlphaFoldDB" id="A0A3D8Q6E9"/>
<dbReference type="PANTHER" id="PTHR48079">
    <property type="entry name" value="PROTEIN YEEZ"/>
    <property type="match status" value="1"/>
</dbReference>
<reference evidence="1 2" key="1">
    <citation type="journal article" date="2018" name="IMA Fungus">
        <title>IMA Genome-F 9: Draft genome sequence of Annulohypoxylon stygium, Aspergillus mulundensis, Berkeleyomyces basicola (syn. Thielaviopsis basicola), Ceratocystis smalleyi, two Cercospora beticola strains, Coleophoma cylindrospora, Fusarium fracticaudum, Phialophora cf. hyalina, and Morchella septimelata.</title>
        <authorList>
            <person name="Wingfield B.D."/>
            <person name="Bills G.F."/>
            <person name="Dong Y."/>
            <person name="Huang W."/>
            <person name="Nel W.J."/>
            <person name="Swalarsk-Parry B.S."/>
            <person name="Vaghefi N."/>
            <person name="Wilken P.M."/>
            <person name="An Z."/>
            <person name="de Beer Z.W."/>
            <person name="De Vos L."/>
            <person name="Chen L."/>
            <person name="Duong T.A."/>
            <person name="Gao Y."/>
            <person name="Hammerbacher A."/>
            <person name="Kikkert J.R."/>
            <person name="Li Y."/>
            <person name="Li H."/>
            <person name="Li K."/>
            <person name="Li Q."/>
            <person name="Liu X."/>
            <person name="Ma X."/>
            <person name="Naidoo K."/>
            <person name="Pethybridge S.J."/>
            <person name="Sun J."/>
            <person name="Steenkamp E.T."/>
            <person name="van der Nest M.A."/>
            <person name="van Wyk S."/>
            <person name="Wingfield M.J."/>
            <person name="Xiong C."/>
            <person name="Yue Q."/>
            <person name="Zhang X."/>
        </authorList>
    </citation>
    <scope>NUCLEOTIDE SEQUENCE [LARGE SCALE GENOMIC DNA]</scope>
    <source>
        <strain evidence="1 2">BP5796</strain>
    </source>
</reference>
<protein>
    <recommendedName>
        <fullName evidence="3">NAD(P)-binding domain-containing protein</fullName>
    </recommendedName>
</protein>
<dbReference type="PANTHER" id="PTHR48079:SF7">
    <property type="entry name" value="NAD(P)-BINDING DOMAIN-CONTAINING PROTEIN-RELATED"/>
    <property type="match status" value="1"/>
</dbReference>
<accession>A0A3D8Q6E9</accession>
<proteinExistence type="predicted"/>
<dbReference type="SUPFAM" id="SSF51735">
    <property type="entry name" value="NAD(P)-binding Rossmann-fold domains"/>
    <property type="match status" value="1"/>
</dbReference>
<sequence length="337" mass="36953">MTVKVFCTGLTGYIGGDFLHAVSRAHRDWEISALFRNETRAGVVLPKYSYVRAVYGDLDSTDLIEAEAAAADIVYHFASCDHIKSAKAIAAGMTRRKSGRPGYWIHTSGGMILALESIQKRAFGCQMDKEFDDWEGIQELVALPDMAPHRPVDKIVLEVASDHVKTAIVCPPTVYGTSRGPGNPQSMQINEVIGLFLAQGKAFKVNEGKNIWHEVHVQDLTDMYIRLGEAAVAGGSPATWNEKGYYLAENGAFAWGDILEAIGDIGYKKTLLQQPGAISLRPEEIAPISPRFTIFVGCSSRGRAIRARELLGWKPNHPSLEEELARIIDLEASAIIN</sequence>
<gene>
    <name evidence="1" type="ORF">BP5796_12841</name>
</gene>
<dbReference type="EMBL" id="PDLN01000023">
    <property type="protein sequence ID" value="RDW57391.1"/>
    <property type="molecule type" value="Genomic_DNA"/>
</dbReference>
<organism evidence="1 2">
    <name type="scientific">Coleophoma crateriformis</name>
    <dbReference type="NCBI Taxonomy" id="565419"/>
    <lineage>
        <taxon>Eukaryota</taxon>
        <taxon>Fungi</taxon>
        <taxon>Dikarya</taxon>
        <taxon>Ascomycota</taxon>
        <taxon>Pezizomycotina</taxon>
        <taxon>Leotiomycetes</taxon>
        <taxon>Helotiales</taxon>
        <taxon>Dermateaceae</taxon>
        <taxon>Coleophoma</taxon>
    </lineage>
</organism>
<dbReference type="Proteomes" id="UP000256328">
    <property type="component" value="Unassembled WGS sequence"/>
</dbReference>
<comment type="caution">
    <text evidence="1">The sequence shown here is derived from an EMBL/GenBank/DDBJ whole genome shotgun (WGS) entry which is preliminary data.</text>
</comment>
<keyword evidence="2" id="KW-1185">Reference proteome</keyword>
<evidence type="ECO:0000313" key="2">
    <source>
        <dbReference type="Proteomes" id="UP000256328"/>
    </source>
</evidence>